<dbReference type="InterPro" id="IPR049035">
    <property type="entry name" value="ADDB_N"/>
</dbReference>
<dbReference type="SUPFAM" id="SSF52540">
    <property type="entry name" value="P-loop containing nucleoside triphosphate hydrolases"/>
    <property type="match status" value="2"/>
</dbReference>
<dbReference type="Gene3D" id="3.90.320.10">
    <property type="match status" value="1"/>
</dbReference>
<dbReference type="GO" id="GO:0006281">
    <property type="term" value="P:DNA repair"/>
    <property type="evidence" value="ECO:0007669"/>
    <property type="project" value="UniProtKB-KW"/>
</dbReference>
<dbReference type="Proteomes" id="UP000007652">
    <property type="component" value="Unassembled WGS sequence"/>
</dbReference>
<dbReference type="Pfam" id="PF21445">
    <property type="entry name" value="ADDB_N"/>
    <property type="match status" value="1"/>
</dbReference>
<evidence type="ECO:0000256" key="9">
    <source>
        <dbReference type="ARBA" id="ARBA00023204"/>
    </source>
</evidence>
<keyword evidence="7" id="KW-0067">ATP-binding</keyword>
<dbReference type="PANTHER" id="PTHR30591">
    <property type="entry name" value="RECBCD ENZYME SUBUNIT RECC"/>
    <property type="match status" value="1"/>
</dbReference>
<dbReference type="EMBL" id="CAKP01000097">
    <property type="protein sequence ID" value="CCJ33967.1"/>
    <property type="molecule type" value="Genomic_DNA"/>
</dbReference>
<dbReference type="AlphaFoldDB" id="I7J5S0"/>
<evidence type="ECO:0000259" key="11">
    <source>
        <dbReference type="Pfam" id="PF21445"/>
    </source>
</evidence>
<dbReference type="GO" id="GO:0005524">
    <property type="term" value="F:ATP binding"/>
    <property type="evidence" value="ECO:0007669"/>
    <property type="project" value="UniProtKB-KW"/>
</dbReference>
<name>I7J5S0_9CLOT</name>
<comment type="caution">
    <text evidence="12">The sequence shown here is derived from an EMBL/GenBank/DDBJ whole genome shotgun (WGS) entry which is preliminary data.</text>
</comment>
<accession>I7J5S0</accession>
<keyword evidence="5" id="KW-0347">Helicase</keyword>
<dbReference type="GO" id="GO:0004527">
    <property type="term" value="F:exonuclease activity"/>
    <property type="evidence" value="ECO:0007669"/>
    <property type="project" value="UniProtKB-KW"/>
</dbReference>
<dbReference type="InterPro" id="IPR027417">
    <property type="entry name" value="P-loop_NTPase"/>
</dbReference>
<dbReference type="GO" id="GO:0006310">
    <property type="term" value="P:DNA recombination"/>
    <property type="evidence" value="ECO:0007669"/>
    <property type="project" value="TreeGrafter"/>
</dbReference>
<evidence type="ECO:0000256" key="8">
    <source>
        <dbReference type="ARBA" id="ARBA00023125"/>
    </source>
</evidence>
<evidence type="ECO:0000256" key="4">
    <source>
        <dbReference type="ARBA" id="ARBA00022801"/>
    </source>
</evidence>
<dbReference type="Gene3D" id="1.10.10.160">
    <property type="match status" value="1"/>
</dbReference>
<evidence type="ECO:0000256" key="1">
    <source>
        <dbReference type="ARBA" id="ARBA00022722"/>
    </source>
</evidence>
<dbReference type="InterPro" id="IPR038726">
    <property type="entry name" value="PDDEXK_AddAB-type"/>
</dbReference>
<feature type="domain" description="PD-(D/E)XK endonuclease-like" evidence="10">
    <location>
        <begin position="719"/>
        <end position="1011"/>
    </location>
</feature>
<dbReference type="GO" id="GO:0003677">
    <property type="term" value="F:DNA binding"/>
    <property type="evidence" value="ECO:0007669"/>
    <property type="project" value="UniProtKB-KW"/>
</dbReference>
<dbReference type="GO" id="GO:0004386">
    <property type="term" value="F:helicase activity"/>
    <property type="evidence" value="ECO:0007669"/>
    <property type="project" value="UniProtKB-KW"/>
</dbReference>
<evidence type="ECO:0000313" key="12">
    <source>
        <dbReference type="EMBL" id="CCJ33967.1"/>
    </source>
</evidence>
<evidence type="ECO:0000256" key="7">
    <source>
        <dbReference type="ARBA" id="ARBA00022840"/>
    </source>
</evidence>
<dbReference type="eggNOG" id="COG3857">
    <property type="taxonomic scope" value="Bacteria"/>
</dbReference>
<dbReference type="Pfam" id="PF12705">
    <property type="entry name" value="PDDEXK_1"/>
    <property type="match status" value="1"/>
</dbReference>
<dbReference type="Gene3D" id="3.40.50.300">
    <property type="entry name" value="P-loop containing nucleotide triphosphate hydrolases"/>
    <property type="match status" value="3"/>
</dbReference>
<dbReference type="InterPro" id="IPR011604">
    <property type="entry name" value="PDDEXK-like_dom_sf"/>
</dbReference>
<dbReference type="RefSeq" id="WP_008909224.1">
    <property type="nucleotide sequence ID" value="NZ_CAKP01000097.1"/>
</dbReference>
<gene>
    <name evidence="12" type="ORF">CAAU_1883</name>
</gene>
<organism evidence="12 13">
    <name type="scientific">Caloramator australicus RC3</name>
    <dbReference type="NCBI Taxonomy" id="857293"/>
    <lineage>
        <taxon>Bacteria</taxon>
        <taxon>Bacillati</taxon>
        <taxon>Bacillota</taxon>
        <taxon>Clostridia</taxon>
        <taxon>Eubacteriales</taxon>
        <taxon>Clostridiaceae</taxon>
        <taxon>Caloramator</taxon>
    </lineage>
</organism>
<dbReference type="InterPro" id="IPR013986">
    <property type="entry name" value="DExx_box_DNA_helicase_dom_sf"/>
</dbReference>
<evidence type="ECO:0000256" key="2">
    <source>
        <dbReference type="ARBA" id="ARBA00022741"/>
    </source>
</evidence>
<keyword evidence="9" id="KW-0234">DNA repair</keyword>
<protein>
    <submittedName>
        <fullName evidence="12">Uncharacterized protein</fullName>
    </submittedName>
</protein>
<proteinExistence type="predicted"/>
<evidence type="ECO:0000256" key="3">
    <source>
        <dbReference type="ARBA" id="ARBA00022763"/>
    </source>
</evidence>
<evidence type="ECO:0000256" key="6">
    <source>
        <dbReference type="ARBA" id="ARBA00022839"/>
    </source>
</evidence>
<evidence type="ECO:0000256" key="5">
    <source>
        <dbReference type="ARBA" id="ARBA00022806"/>
    </source>
</evidence>
<keyword evidence="4" id="KW-0378">Hydrolase</keyword>
<dbReference type="PANTHER" id="PTHR30591:SF1">
    <property type="entry name" value="RECBCD ENZYME SUBUNIT RECC"/>
    <property type="match status" value="1"/>
</dbReference>
<evidence type="ECO:0000313" key="13">
    <source>
        <dbReference type="Proteomes" id="UP000007652"/>
    </source>
</evidence>
<feature type="domain" description="ATP-dependent helicase/deoxyribonuclease subunit B N-terminal" evidence="11">
    <location>
        <begin position="6"/>
        <end position="203"/>
    </location>
</feature>
<keyword evidence="8" id="KW-0238">DNA-binding</keyword>
<keyword evidence="3" id="KW-0227">DNA damage</keyword>
<keyword evidence="2" id="KW-0547">Nucleotide-binding</keyword>
<sequence>MLERVIQAVKNGKRAIYLAPSREVISSVRESIIEILGGLFYIDVITFDDLARNIAKDKLTSKELISTDSSIVILEEILKSNSDIVQYYKKVSDKKGFVVSIYNTIRQIKKANLTPEEFLEKVNKIDDEIIKLKSKDVYEVYKTYNSKLKELNLYDMDDVIKEAIDNIPYSNYLRDIDVIFLDGYLDIFKNEEKLLKEIKKNYPSIEFYGKIPLKTNTIESFIKDEILRVYKEIGANVYYNDVQNKFTNLAKSLFTFEKTNIEIDAYKLINAPCIEDEIRQVAKMIKDILLNEKVDLDKIALITNDMEDYEDYIIEIFDEYEIPVMLSVHEKLSNVPLIRNILNLISLKIEFYDANKLEDILLSPYIFDIDDKQVLRQILKEVFKGENIAEYIDKLIENDAENKEKLIQLRALLDDIANLINFNDEGYFKEFKDNIVDLIDKLKIKHRIINAYNSGLIDLDIMTRDLKALLGFLELLEDLQNVYKFVENKINFEDFLEIIKENIINSTVTIKTKPSYGVKVLSPDLIRGTNYDYVFILGLNEGIFPKAINPIGIYTTKEKEMLSSIGINLGTKSFEDEKEKIRFILSIASAKKGLVLSYRTSKEDGSYTIKSQYLDEIIFVLDLNKKINGISPRCMRDRFRFKATDIYTKKEFISSYSIGLNIKEIEDALTGFLDLHHIKAHIDKGRYIERLRWIEKSFSNFDGLIGREKANIFNEEYPFNASKINYYSNCPFKFYVENLLQIENEEEDDLFSSISEGNIFHEALKEYYKYFIDRNYEIEYDEDFIEDIIEILMNKKGFFEENILYKRKKQEILDVIKNFLKTDIEFINSANLRPILLEHSFISNDIINGVKIKGRIDRIDMEIINGEPTGYFVIYDYKTGDVSKKNLPGLLKGTDVQIAIYSYVVEKILREKGFNPKFIALLYYSISKTAKDGKPRFSGIIIEETKKKINVAGSTATLIHENLDVVLEHIMKNFIEARIEKIRDGDFILPLDCPNNREYSKFNCPFEGVCRFDFDRIAQKVR</sequence>
<dbReference type="OrthoDB" id="9758506at2"/>
<keyword evidence="6" id="KW-0269">Exonuclease</keyword>
<reference evidence="12 13" key="1">
    <citation type="journal article" date="2011" name="J. Bacteriol.">
        <title>Draft genome sequence of Caloramator australicus strain RC3T, a thermoanaerobe from the Great Artesian Basin of Australia.</title>
        <authorList>
            <person name="Ogg C.D."/>
            <person name="Patel B.K.C."/>
        </authorList>
    </citation>
    <scope>NUCLEOTIDE SEQUENCE [LARGE SCALE GENOMIC DNA]</scope>
    <source>
        <strain evidence="12 13">RC3</strain>
    </source>
</reference>
<keyword evidence="1" id="KW-0540">Nuclease</keyword>
<dbReference type="STRING" id="857293.CAAU_1883"/>
<evidence type="ECO:0000259" key="10">
    <source>
        <dbReference type="Pfam" id="PF12705"/>
    </source>
</evidence>
<keyword evidence="13" id="KW-1185">Reference proteome</keyword>